<reference evidence="13 14" key="1">
    <citation type="submission" date="2024-02" db="EMBL/GenBank/DDBJ databases">
        <title>New especies of Spiribacter isolated from saline water.</title>
        <authorList>
            <person name="Leon M.J."/>
            <person name="De La Haba R."/>
            <person name="Sanchez-Porro C."/>
            <person name="Ventosa A."/>
        </authorList>
    </citation>
    <scope>NUCLEOTIDE SEQUENCE [LARGE SCALE GENOMIC DNA]</scope>
    <source>
        <strain evidence="14">ag22IC4-227</strain>
    </source>
</reference>
<dbReference type="InterPro" id="IPR011009">
    <property type="entry name" value="Kinase-like_dom_sf"/>
</dbReference>
<comment type="subcellular location">
    <subcellularLocation>
        <location evidence="11">Cytoplasm</location>
    </subcellularLocation>
</comment>
<keyword evidence="6 11" id="KW-0547">Nucleotide-binding</keyword>
<evidence type="ECO:0000256" key="8">
    <source>
        <dbReference type="ARBA" id="ARBA00022840"/>
    </source>
</evidence>
<comment type="cofactor">
    <cofactor evidence="11">
        <name>Mg(2+)</name>
        <dbReference type="ChEBI" id="CHEBI:18420"/>
    </cofactor>
</comment>
<keyword evidence="9 11" id="KW-0460">Magnesium</keyword>
<dbReference type="Pfam" id="PF01636">
    <property type="entry name" value="APH"/>
    <property type="match status" value="1"/>
</dbReference>
<keyword evidence="14" id="KW-1185">Reference proteome</keyword>
<comment type="caution">
    <text evidence="13">The sequence shown here is derived from an EMBL/GenBank/DDBJ whole genome shotgun (WGS) entry which is preliminary data.</text>
</comment>
<evidence type="ECO:0000256" key="7">
    <source>
        <dbReference type="ARBA" id="ARBA00022777"/>
    </source>
</evidence>
<evidence type="ECO:0000313" key="13">
    <source>
        <dbReference type="EMBL" id="MEX0385568.1"/>
    </source>
</evidence>
<keyword evidence="8 11" id="KW-0067">ATP-binding</keyword>
<feature type="binding site" evidence="11">
    <location>
        <position position="228"/>
    </location>
    <ligand>
        <name>Mg(2+)</name>
        <dbReference type="ChEBI" id="CHEBI:18420"/>
    </ligand>
</feature>
<comment type="similarity">
    <text evidence="11">Belongs to the SrkA/RdoA protein kinase family.</text>
</comment>
<dbReference type="EC" id="2.7.11.1" evidence="11"/>
<dbReference type="GO" id="GO:0004674">
    <property type="term" value="F:protein serine/threonine kinase activity"/>
    <property type="evidence" value="ECO:0007669"/>
    <property type="project" value="UniProtKB-KW"/>
</dbReference>
<evidence type="ECO:0000259" key="12">
    <source>
        <dbReference type="Pfam" id="PF01636"/>
    </source>
</evidence>
<accession>A0ABV3S7X0</accession>
<dbReference type="SUPFAM" id="SSF56112">
    <property type="entry name" value="Protein kinase-like (PK-like)"/>
    <property type="match status" value="1"/>
</dbReference>
<evidence type="ECO:0000256" key="6">
    <source>
        <dbReference type="ARBA" id="ARBA00022741"/>
    </source>
</evidence>
<comment type="catalytic activity">
    <reaction evidence="11">
        <text>L-threonyl-[protein] + ATP = O-phospho-L-threonyl-[protein] + ADP + H(+)</text>
        <dbReference type="Rhea" id="RHEA:46608"/>
        <dbReference type="Rhea" id="RHEA-COMP:11060"/>
        <dbReference type="Rhea" id="RHEA-COMP:11605"/>
        <dbReference type="ChEBI" id="CHEBI:15378"/>
        <dbReference type="ChEBI" id="CHEBI:30013"/>
        <dbReference type="ChEBI" id="CHEBI:30616"/>
        <dbReference type="ChEBI" id="CHEBI:61977"/>
        <dbReference type="ChEBI" id="CHEBI:456216"/>
        <dbReference type="EC" id="2.7.11.1"/>
    </reaction>
</comment>
<sequence>MNETPAGDGISGEHPFAALQPALLLDMLESAGVRADGRLLALNSYENRVYQLGVEDDAPLILKVYRPGRWSDASILEEHAFAVELAALDIPVVPPLATDGRTLHHASGFRFALYPCHGGHAPELDDADTREWLGRLLGRLHAVGEAASFRHRSAIDPDAMGKGNRDWLLESGWIPPAMETGYRQVTDELLTGVDAAFHQADGRSPIRLHGDLHPGNILWTDHGPHIVDLDDSRSGPAVQDIWMLLSGGREERTVQLADLLAGYERFHDFDPRELHLLEALRTLRLISYAAWLASRWDDPAFPVAFTWFGTERYWEDHVLTLREQVAAMQEPPLPV</sequence>
<dbReference type="Gene3D" id="1.10.510.10">
    <property type="entry name" value="Transferase(Phosphotransferase) domain 1"/>
    <property type="match status" value="1"/>
</dbReference>
<gene>
    <name evidence="11" type="primary">srkA</name>
    <name evidence="13" type="ORF">V6X64_00990</name>
</gene>
<keyword evidence="3 11" id="KW-0597">Phosphoprotein</keyword>
<evidence type="ECO:0000256" key="9">
    <source>
        <dbReference type="ARBA" id="ARBA00022842"/>
    </source>
</evidence>
<evidence type="ECO:0000256" key="3">
    <source>
        <dbReference type="ARBA" id="ARBA00022553"/>
    </source>
</evidence>
<dbReference type="Gene3D" id="3.30.200.70">
    <property type="match status" value="1"/>
</dbReference>
<evidence type="ECO:0000256" key="10">
    <source>
        <dbReference type="ARBA" id="ARBA00023016"/>
    </source>
</evidence>
<evidence type="ECO:0000256" key="2">
    <source>
        <dbReference type="ARBA" id="ARBA00022527"/>
    </source>
</evidence>
<proteinExistence type="inferred from homology"/>
<keyword evidence="1 11" id="KW-0963">Cytoplasm</keyword>
<dbReference type="RefSeq" id="WP_367966051.1">
    <property type="nucleotide sequence ID" value="NZ_JBAKFJ010000001.1"/>
</dbReference>
<dbReference type="NCBIfam" id="NF008738">
    <property type="entry name" value="PRK11768.1"/>
    <property type="match status" value="1"/>
</dbReference>
<keyword evidence="7 11" id="KW-0418">Kinase</keyword>
<dbReference type="Gene3D" id="1.20.1270.170">
    <property type="match status" value="1"/>
</dbReference>
<comment type="function">
    <text evidence="11">A protein kinase that phosphorylates Ser and Thr residues. Probably acts to suppress the effects of stress linked to accumulation of reactive oxygen species. Probably involved in the extracytoplasmic stress response.</text>
</comment>
<keyword evidence="4 11" id="KW-0808">Transferase</keyword>
<keyword evidence="2 11" id="KW-0723">Serine/threonine-protein kinase</keyword>
<dbReference type="PANTHER" id="PTHR39573">
    <property type="entry name" value="STRESS RESPONSE KINASE A"/>
    <property type="match status" value="1"/>
</dbReference>
<keyword evidence="10 11" id="KW-0346">Stress response</keyword>
<comment type="subunit">
    <text evidence="11">Monomer.</text>
</comment>
<evidence type="ECO:0000256" key="11">
    <source>
        <dbReference type="HAMAP-Rule" id="MF_01497"/>
    </source>
</evidence>
<organism evidence="13 14">
    <name type="scientific">Spiribacter onubensis</name>
    <dbReference type="NCBI Taxonomy" id="3122420"/>
    <lineage>
        <taxon>Bacteria</taxon>
        <taxon>Pseudomonadati</taxon>
        <taxon>Pseudomonadota</taxon>
        <taxon>Gammaproteobacteria</taxon>
        <taxon>Chromatiales</taxon>
        <taxon>Ectothiorhodospiraceae</taxon>
        <taxon>Spiribacter</taxon>
    </lineage>
</organism>
<feature type="active site" evidence="11">
    <location>
        <position position="228"/>
    </location>
</feature>
<feature type="active site" description="Proton acceptor" evidence="11">
    <location>
        <position position="211"/>
    </location>
</feature>
<evidence type="ECO:0000256" key="4">
    <source>
        <dbReference type="ARBA" id="ARBA00022679"/>
    </source>
</evidence>
<keyword evidence="5 11" id="KW-0479">Metal-binding</keyword>
<feature type="site" description="ATP" evidence="11">
    <location>
        <position position="44"/>
    </location>
</feature>
<dbReference type="EMBL" id="JBAKFJ010000001">
    <property type="protein sequence ID" value="MEX0385568.1"/>
    <property type="molecule type" value="Genomic_DNA"/>
</dbReference>
<name>A0ABV3S7X0_9GAMM</name>
<dbReference type="HAMAP" id="MF_01497">
    <property type="entry name" value="SrkA_kinase"/>
    <property type="match status" value="1"/>
</dbReference>
<evidence type="ECO:0000256" key="5">
    <source>
        <dbReference type="ARBA" id="ARBA00022723"/>
    </source>
</evidence>
<dbReference type="Proteomes" id="UP001556653">
    <property type="component" value="Unassembled WGS sequence"/>
</dbReference>
<feature type="domain" description="Aminoglycoside phosphotransferase" evidence="12">
    <location>
        <begin position="43"/>
        <end position="275"/>
    </location>
</feature>
<evidence type="ECO:0000256" key="1">
    <source>
        <dbReference type="ARBA" id="ARBA00022490"/>
    </source>
</evidence>
<evidence type="ECO:0000313" key="14">
    <source>
        <dbReference type="Proteomes" id="UP001556653"/>
    </source>
</evidence>
<dbReference type="PANTHER" id="PTHR39573:SF1">
    <property type="entry name" value="STRESS RESPONSE KINASE A"/>
    <property type="match status" value="1"/>
</dbReference>
<dbReference type="InterPro" id="IPR002575">
    <property type="entry name" value="Aminoglycoside_PTrfase"/>
</dbReference>
<comment type="catalytic activity">
    <reaction evidence="11">
        <text>L-seryl-[protein] + ATP = O-phospho-L-seryl-[protein] + ADP + H(+)</text>
        <dbReference type="Rhea" id="RHEA:17989"/>
        <dbReference type="Rhea" id="RHEA-COMP:9863"/>
        <dbReference type="Rhea" id="RHEA-COMP:11604"/>
        <dbReference type="ChEBI" id="CHEBI:15378"/>
        <dbReference type="ChEBI" id="CHEBI:29999"/>
        <dbReference type="ChEBI" id="CHEBI:30616"/>
        <dbReference type="ChEBI" id="CHEBI:83421"/>
        <dbReference type="ChEBI" id="CHEBI:456216"/>
        <dbReference type="EC" id="2.7.11.1"/>
    </reaction>
</comment>
<dbReference type="InterPro" id="IPR032882">
    <property type="entry name" value="SrkA/RdoA"/>
</dbReference>
<protein>
    <recommendedName>
        <fullName evidence="11">Stress response kinase A</fullName>
        <ecNumber evidence="11">2.7.11.1</ecNumber>
    </recommendedName>
    <alternativeName>
        <fullName evidence="11">Serine/threonine-protein kinase SrkA</fullName>
    </alternativeName>
</protein>
<feature type="binding site" evidence="11">
    <location>
        <position position="216"/>
    </location>
    <ligand>
        <name>Mg(2+)</name>
        <dbReference type="ChEBI" id="CHEBI:18420"/>
    </ligand>
</feature>